<dbReference type="InterPro" id="IPR007012">
    <property type="entry name" value="PolA_pol_cen_dom"/>
</dbReference>
<dbReference type="GO" id="GO:1990817">
    <property type="term" value="F:poly(A) RNA polymerase activity"/>
    <property type="evidence" value="ECO:0007669"/>
    <property type="project" value="UniProtKB-EC"/>
</dbReference>
<dbReference type="FunFam" id="1.10.1410.10:FF:000001">
    <property type="entry name" value="Putative poly(A) polymerase gamma"/>
    <property type="match status" value="1"/>
</dbReference>
<dbReference type="GO" id="GO:0005634">
    <property type="term" value="C:nucleus"/>
    <property type="evidence" value="ECO:0007669"/>
    <property type="project" value="UniProtKB-SubCell"/>
</dbReference>
<evidence type="ECO:0000256" key="7">
    <source>
        <dbReference type="ARBA" id="ARBA00022679"/>
    </source>
</evidence>
<comment type="similarity">
    <text evidence="4">Belongs to the poly(A) polymerase family.</text>
</comment>
<keyword evidence="9" id="KW-0547">Nucleotide-binding</keyword>
<evidence type="ECO:0000256" key="12">
    <source>
        <dbReference type="ARBA" id="ARBA00023242"/>
    </source>
</evidence>
<evidence type="ECO:0000313" key="17">
    <source>
        <dbReference type="RefSeq" id="XP_003739971.1"/>
    </source>
</evidence>
<dbReference type="GO" id="GO:0005524">
    <property type="term" value="F:ATP binding"/>
    <property type="evidence" value="ECO:0007669"/>
    <property type="project" value="UniProtKB-KW"/>
</dbReference>
<dbReference type="Gene3D" id="3.30.460.10">
    <property type="entry name" value="Beta Polymerase, domain 2"/>
    <property type="match status" value="1"/>
</dbReference>
<reference evidence="17" key="1">
    <citation type="submission" date="2025-08" db="UniProtKB">
        <authorList>
            <consortium name="RefSeq"/>
        </authorList>
    </citation>
    <scope>IDENTIFICATION</scope>
</reference>
<dbReference type="SUPFAM" id="SSF81301">
    <property type="entry name" value="Nucleotidyltransferase"/>
    <property type="match status" value="1"/>
</dbReference>
<dbReference type="KEGG" id="goe:100904500"/>
<evidence type="ECO:0000313" key="16">
    <source>
        <dbReference type="Proteomes" id="UP000694867"/>
    </source>
</evidence>
<dbReference type="AlphaFoldDB" id="A0AAJ6QPV4"/>
<keyword evidence="12" id="KW-0539">Nucleus</keyword>
<evidence type="ECO:0000256" key="13">
    <source>
        <dbReference type="ARBA" id="ARBA00048830"/>
    </source>
</evidence>
<gene>
    <name evidence="17" type="primary">LOC100904500</name>
</gene>
<evidence type="ECO:0000256" key="3">
    <source>
        <dbReference type="ARBA" id="ARBA00004123"/>
    </source>
</evidence>
<evidence type="ECO:0000259" key="15">
    <source>
        <dbReference type="Pfam" id="PF20750"/>
    </source>
</evidence>
<dbReference type="InterPro" id="IPR048840">
    <property type="entry name" value="PolA_pol_NTPase"/>
</dbReference>
<dbReference type="GeneID" id="100904500"/>
<dbReference type="GO" id="GO:0006397">
    <property type="term" value="P:mRNA processing"/>
    <property type="evidence" value="ECO:0007669"/>
    <property type="project" value="UniProtKB-KW"/>
</dbReference>
<dbReference type="Gene3D" id="1.10.1410.10">
    <property type="match status" value="1"/>
</dbReference>
<dbReference type="PANTHER" id="PTHR10682:SF10">
    <property type="entry name" value="POLYNUCLEOTIDE ADENYLYLTRANSFERASE"/>
    <property type="match status" value="1"/>
</dbReference>
<dbReference type="Pfam" id="PF20750">
    <property type="entry name" value="PAP_NTPase"/>
    <property type="match status" value="1"/>
</dbReference>
<evidence type="ECO:0000256" key="8">
    <source>
        <dbReference type="ARBA" id="ARBA00022723"/>
    </source>
</evidence>
<feature type="domain" description="Poly(A) polymerase nucleotidyltransferase" evidence="15">
    <location>
        <begin position="26"/>
        <end position="213"/>
    </location>
</feature>
<dbReference type="GO" id="GO:0046872">
    <property type="term" value="F:metal ion binding"/>
    <property type="evidence" value="ECO:0007669"/>
    <property type="project" value="UniProtKB-KW"/>
</dbReference>
<evidence type="ECO:0000256" key="10">
    <source>
        <dbReference type="ARBA" id="ARBA00022840"/>
    </source>
</evidence>
<keyword evidence="11" id="KW-0460">Magnesium</keyword>
<organism evidence="16 17">
    <name type="scientific">Galendromus occidentalis</name>
    <name type="common">western predatory mite</name>
    <dbReference type="NCBI Taxonomy" id="34638"/>
    <lineage>
        <taxon>Eukaryota</taxon>
        <taxon>Metazoa</taxon>
        <taxon>Ecdysozoa</taxon>
        <taxon>Arthropoda</taxon>
        <taxon>Chelicerata</taxon>
        <taxon>Arachnida</taxon>
        <taxon>Acari</taxon>
        <taxon>Parasitiformes</taxon>
        <taxon>Mesostigmata</taxon>
        <taxon>Gamasina</taxon>
        <taxon>Phytoseioidea</taxon>
        <taxon>Phytoseiidae</taxon>
        <taxon>Typhlodrominae</taxon>
        <taxon>Galendromus</taxon>
    </lineage>
</organism>
<keyword evidence="16" id="KW-1185">Reference proteome</keyword>
<feature type="domain" description="Poly(A) polymerase central" evidence="14">
    <location>
        <begin position="218"/>
        <end position="358"/>
    </location>
</feature>
<dbReference type="CDD" id="cd05402">
    <property type="entry name" value="NT_PAP_TUTase"/>
    <property type="match status" value="1"/>
</dbReference>
<protein>
    <recommendedName>
        <fullName evidence="5">polynucleotide adenylyltransferase</fullName>
        <ecNumber evidence="5">2.7.7.19</ecNumber>
    </recommendedName>
</protein>
<evidence type="ECO:0000256" key="9">
    <source>
        <dbReference type="ARBA" id="ARBA00022741"/>
    </source>
</evidence>
<sequence length="493" mass="57464">MSDAHHLADDDRISLLTSRSLRDHEPAPVEYCHLTHSLRQLLYQQKQYECERRVSERHEVINRMLSFLRAWLFSMMESKGLREALNSMPTFRLRQFGSLRLGVQDFYSDIDLCFVAPRWVTREEFFTGFPRMLEQYSHEITKLSVLPSAYVPVIRATCHDIQVDIVFARTEVDEISRELDLLAGANIESLISDIRCVRSLNGYRVTEMVLRFVPRYRVFQLALKAIRYWAKCQKIYSHTLGYLGGVSWAILVAKVCTMFPKAGAARILNKFFLVMSQWRWPEPVMLLPEGYGVSSQLWSITQMPWDIMPIITPVYPQQNSSFNVSKSTLLVMKNALTEGVRITDDILMERCDWKSFFHPVHIADMYEHYVVLQTFRYTTDPHEKELWIMSVERSMKKFLNGIDACARCAIKYLHVSPDYSVLTRQDHIQVSWLFGVQFLPEAKQYLGDLSTHTDGLFTAVDSSLPPKTLSQDKDFIRSLFVDRRHALELMEIK</sequence>
<keyword evidence="10" id="KW-0067">ATP-binding</keyword>
<dbReference type="Pfam" id="PF04928">
    <property type="entry name" value="PAP_central"/>
    <property type="match status" value="1"/>
</dbReference>
<keyword evidence="8" id="KW-0479">Metal-binding</keyword>
<evidence type="ECO:0000256" key="11">
    <source>
        <dbReference type="ARBA" id="ARBA00022842"/>
    </source>
</evidence>
<evidence type="ECO:0000259" key="14">
    <source>
        <dbReference type="Pfam" id="PF04928"/>
    </source>
</evidence>
<comment type="cofactor">
    <cofactor evidence="1">
        <name>Mn(2+)</name>
        <dbReference type="ChEBI" id="CHEBI:29035"/>
    </cofactor>
</comment>
<comment type="subcellular location">
    <subcellularLocation>
        <location evidence="3">Nucleus</location>
    </subcellularLocation>
</comment>
<dbReference type="RefSeq" id="XP_003739971.1">
    <property type="nucleotide sequence ID" value="XM_003739923.1"/>
</dbReference>
<dbReference type="InterPro" id="IPR043519">
    <property type="entry name" value="NT_sf"/>
</dbReference>
<evidence type="ECO:0000256" key="6">
    <source>
        <dbReference type="ARBA" id="ARBA00022664"/>
    </source>
</evidence>
<evidence type="ECO:0000256" key="5">
    <source>
        <dbReference type="ARBA" id="ARBA00012388"/>
    </source>
</evidence>
<dbReference type="EC" id="2.7.7.19" evidence="5"/>
<dbReference type="PANTHER" id="PTHR10682">
    <property type="entry name" value="POLY A POLYMERASE"/>
    <property type="match status" value="1"/>
</dbReference>
<evidence type="ECO:0000256" key="1">
    <source>
        <dbReference type="ARBA" id="ARBA00001936"/>
    </source>
</evidence>
<name>A0AAJ6QPV4_9ACAR</name>
<evidence type="ECO:0000256" key="2">
    <source>
        <dbReference type="ARBA" id="ARBA00001946"/>
    </source>
</evidence>
<accession>A0AAJ6QPV4</accession>
<dbReference type="SUPFAM" id="SSF81631">
    <property type="entry name" value="PAP/OAS1 substrate-binding domain"/>
    <property type="match status" value="1"/>
</dbReference>
<keyword evidence="6" id="KW-0507">mRNA processing</keyword>
<comment type="cofactor">
    <cofactor evidence="2">
        <name>Mg(2+)</name>
        <dbReference type="ChEBI" id="CHEBI:18420"/>
    </cofactor>
</comment>
<comment type="catalytic activity">
    <reaction evidence="13">
        <text>RNA(n) + ATP = RNA(n)-3'-adenine ribonucleotide + diphosphate</text>
        <dbReference type="Rhea" id="RHEA:11332"/>
        <dbReference type="Rhea" id="RHEA-COMP:14527"/>
        <dbReference type="Rhea" id="RHEA-COMP:17347"/>
        <dbReference type="ChEBI" id="CHEBI:30616"/>
        <dbReference type="ChEBI" id="CHEBI:33019"/>
        <dbReference type="ChEBI" id="CHEBI:140395"/>
        <dbReference type="ChEBI" id="CHEBI:173115"/>
        <dbReference type="EC" id="2.7.7.19"/>
    </reaction>
</comment>
<proteinExistence type="inferred from homology"/>
<dbReference type="Proteomes" id="UP000694867">
    <property type="component" value="Unplaced"/>
</dbReference>
<evidence type="ECO:0000256" key="4">
    <source>
        <dbReference type="ARBA" id="ARBA00010912"/>
    </source>
</evidence>
<keyword evidence="7" id="KW-0808">Transferase</keyword>